<name>A0A0L6V2G4_9BASI</name>
<feature type="chain" id="PRO_5005568251" evidence="1">
    <location>
        <begin position="18"/>
        <end position="122"/>
    </location>
</feature>
<dbReference type="OrthoDB" id="8068875at2759"/>
<evidence type="ECO:0000313" key="3">
    <source>
        <dbReference type="Proteomes" id="UP000037035"/>
    </source>
</evidence>
<feature type="non-terminal residue" evidence="2">
    <location>
        <position position="122"/>
    </location>
</feature>
<evidence type="ECO:0000313" key="2">
    <source>
        <dbReference type="EMBL" id="KNZ54951.1"/>
    </source>
</evidence>
<keyword evidence="1" id="KW-0732">Signal</keyword>
<dbReference type="VEuPathDB" id="FungiDB:VP01_2809g1"/>
<gene>
    <name evidence="2" type="ORF">VP01_2809g1</name>
</gene>
<feature type="signal peptide" evidence="1">
    <location>
        <begin position="1"/>
        <end position="17"/>
    </location>
</feature>
<sequence>MCMKLLLSLMRVSSCCGCVNCWLFEKSARSVSCALRIVRENLKFKHEITSCYKELAIASWAIVVLVALCHEPNTGNPQTSSHLLAHSFSADLHAQFKTQFFPKSLLILAMVNCMFYFLQLSE</sequence>
<protein>
    <submittedName>
        <fullName evidence="2">Putative signal peptide protein</fullName>
    </submittedName>
</protein>
<dbReference type="AlphaFoldDB" id="A0A0L6V2G4"/>
<reference evidence="2 3" key="1">
    <citation type="submission" date="2015-08" db="EMBL/GenBank/DDBJ databases">
        <title>Next Generation Sequencing and Analysis of the Genome of Puccinia sorghi L Schw, the Causal Agent of Maize Common Rust.</title>
        <authorList>
            <person name="Rochi L."/>
            <person name="Burguener G."/>
            <person name="Darino M."/>
            <person name="Turjanski A."/>
            <person name="Kreff E."/>
            <person name="Dieguez M.J."/>
            <person name="Sacco F."/>
        </authorList>
    </citation>
    <scope>NUCLEOTIDE SEQUENCE [LARGE SCALE GENOMIC DNA]</scope>
    <source>
        <strain evidence="2 3">RO10H11247</strain>
    </source>
</reference>
<comment type="caution">
    <text evidence="2">The sequence shown here is derived from an EMBL/GenBank/DDBJ whole genome shotgun (WGS) entry which is preliminary data.</text>
</comment>
<organism evidence="2 3">
    <name type="scientific">Puccinia sorghi</name>
    <dbReference type="NCBI Taxonomy" id="27349"/>
    <lineage>
        <taxon>Eukaryota</taxon>
        <taxon>Fungi</taxon>
        <taxon>Dikarya</taxon>
        <taxon>Basidiomycota</taxon>
        <taxon>Pucciniomycotina</taxon>
        <taxon>Pucciniomycetes</taxon>
        <taxon>Pucciniales</taxon>
        <taxon>Pucciniaceae</taxon>
        <taxon>Puccinia</taxon>
    </lineage>
</organism>
<proteinExistence type="predicted"/>
<keyword evidence="3" id="KW-1185">Reference proteome</keyword>
<dbReference type="Proteomes" id="UP000037035">
    <property type="component" value="Unassembled WGS sequence"/>
</dbReference>
<accession>A0A0L6V2G4</accession>
<dbReference type="EMBL" id="LAVV01007734">
    <property type="protein sequence ID" value="KNZ54951.1"/>
    <property type="molecule type" value="Genomic_DNA"/>
</dbReference>
<evidence type="ECO:0000256" key="1">
    <source>
        <dbReference type="SAM" id="SignalP"/>
    </source>
</evidence>